<dbReference type="EMBL" id="JBAMMX010000006">
    <property type="protein sequence ID" value="KAK6937959.1"/>
    <property type="molecule type" value="Genomic_DNA"/>
</dbReference>
<evidence type="ECO:0000313" key="2">
    <source>
        <dbReference type="Proteomes" id="UP001370490"/>
    </source>
</evidence>
<reference evidence="1 2" key="1">
    <citation type="submission" date="2023-12" db="EMBL/GenBank/DDBJ databases">
        <title>A high-quality genome assembly for Dillenia turbinata (Dilleniales).</title>
        <authorList>
            <person name="Chanderbali A."/>
        </authorList>
    </citation>
    <scope>NUCLEOTIDE SEQUENCE [LARGE SCALE GENOMIC DNA]</scope>
    <source>
        <strain evidence="1">LSX21</strain>
        <tissue evidence="1">Leaf</tissue>
    </source>
</reference>
<keyword evidence="2" id="KW-1185">Reference proteome</keyword>
<dbReference type="InterPro" id="IPR003889">
    <property type="entry name" value="FYrich_C"/>
</dbReference>
<protein>
    <submittedName>
        <fullName evidence="1">FY-rich, C-terminal</fullName>
    </submittedName>
</protein>
<evidence type="ECO:0000313" key="1">
    <source>
        <dbReference type="EMBL" id="KAK6937959.1"/>
    </source>
</evidence>
<organism evidence="1 2">
    <name type="scientific">Dillenia turbinata</name>
    <dbReference type="NCBI Taxonomy" id="194707"/>
    <lineage>
        <taxon>Eukaryota</taxon>
        <taxon>Viridiplantae</taxon>
        <taxon>Streptophyta</taxon>
        <taxon>Embryophyta</taxon>
        <taxon>Tracheophyta</taxon>
        <taxon>Spermatophyta</taxon>
        <taxon>Magnoliopsida</taxon>
        <taxon>eudicotyledons</taxon>
        <taxon>Gunneridae</taxon>
        <taxon>Pentapetalae</taxon>
        <taxon>Dilleniales</taxon>
        <taxon>Dilleniaceae</taxon>
        <taxon>Dillenia</taxon>
    </lineage>
</organism>
<sequence length="139" mass="15489">MTGFRTRVKFYSVLDPSKVCDSISEIVHVPFLGPLFKVTLGDSPSETFINFSAEKCWDMVLQRLNEEINKQGLHHLQPPQSINGLEMFGFFSPHIVQNSVPDTVFSALSFFTCNSIFPDMHRVLSSGLASLSTCVSVSK</sequence>
<accession>A0AAN8VQ46</accession>
<comment type="caution">
    <text evidence="1">The sequence shown here is derived from an EMBL/GenBank/DDBJ whole genome shotgun (WGS) entry which is preliminary data.</text>
</comment>
<dbReference type="AlphaFoldDB" id="A0AAN8VQ46"/>
<dbReference type="Gene3D" id="3.30.160.360">
    <property type="match status" value="1"/>
</dbReference>
<dbReference type="SMART" id="SM00542">
    <property type="entry name" value="FYRC"/>
    <property type="match status" value="1"/>
</dbReference>
<dbReference type="GO" id="GO:0005634">
    <property type="term" value="C:nucleus"/>
    <property type="evidence" value="ECO:0007669"/>
    <property type="project" value="InterPro"/>
</dbReference>
<gene>
    <name evidence="1" type="ORF">RJ641_031467</name>
</gene>
<dbReference type="Pfam" id="PF05965">
    <property type="entry name" value="FYRC"/>
    <property type="match status" value="1"/>
</dbReference>
<dbReference type="Proteomes" id="UP001370490">
    <property type="component" value="Unassembled WGS sequence"/>
</dbReference>
<name>A0AAN8VQ46_9MAGN</name>
<proteinExistence type="predicted"/>
<dbReference type="PROSITE" id="PS51543">
    <property type="entry name" value="FYRC"/>
    <property type="match status" value="1"/>
</dbReference>